<dbReference type="PANTHER" id="PTHR38471">
    <property type="entry name" value="FOUR HELIX BUNDLE PROTEIN"/>
    <property type="match status" value="1"/>
</dbReference>
<dbReference type="NCBIfam" id="TIGR02436">
    <property type="entry name" value="four helix bundle protein"/>
    <property type="match status" value="1"/>
</dbReference>
<proteinExistence type="predicted"/>
<dbReference type="CDD" id="cd16377">
    <property type="entry name" value="23S_rRNA_IVP_like"/>
    <property type="match status" value="1"/>
</dbReference>
<dbReference type="EMBL" id="FTOP01000006">
    <property type="protein sequence ID" value="SIS84737.1"/>
    <property type="molecule type" value="Genomic_DNA"/>
</dbReference>
<evidence type="ECO:0000313" key="2">
    <source>
        <dbReference type="Proteomes" id="UP000186026"/>
    </source>
</evidence>
<keyword evidence="2" id="KW-1185">Reference proteome</keyword>
<dbReference type="Pfam" id="PF05635">
    <property type="entry name" value="23S_rRNA_IVP"/>
    <property type="match status" value="1"/>
</dbReference>
<protein>
    <submittedName>
        <fullName evidence="1">Four helix bundle protein</fullName>
    </submittedName>
</protein>
<evidence type="ECO:0000313" key="1">
    <source>
        <dbReference type="EMBL" id="SIS84737.1"/>
    </source>
</evidence>
<dbReference type="RefSeq" id="WP_084565884.1">
    <property type="nucleotide sequence ID" value="NZ_FTOP01000006.1"/>
</dbReference>
<reference evidence="2" key="1">
    <citation type="submission" date="2017-01" db="EMBL/GenBank/DDBJ databases">
        <authorList>
            <person name="Varghese N."/>
            <person name="Submissions S."/>
        </authorList>
    </citation>
    <scope>NUCLEOTIDE SEQUENCE [LARGE SCALE GENOMIC DNA]</scope>
    <source>
        <strain evidence="2">DSM 46698</strain>
    </source>
</reference>
<dbReference type="PANTHER" id="PTHR38471:SF2">
    <property type="entry name" value="FOUR HELIX BUNDLE PROTEIN"/>
    <property type="match status" value="1"/>
</dbReference>
<dbReference type="SUPFAM" id="SSF158446">
    <property type="entry name" value="IVS-encoded protein-like"/>
    <property type="match status" value="1"/>
</dbReference>
<dbReference type="STRING" id="529505.SAMN05421761_10634"/>
<gene>
    <name evidence="1" type="ORF">SAMN05421761_10634</name>
</gene>
<dbReference type="Proteomes" id="UP000186026">
    <property type="component" value="Unassembled WGS sequence"/>
</dbReference>
<accession>A0A1N7MF98</accession>
<dbReference type="Gene3D" id="1.20.1440.60">
    <property type="entry name" value="23S rRNA-intervening sequence"/>
    <property type="match status" value="1"/>
</dbReference>
<dbReference type="InterPro" id="IPR036583">
    <property type="entry name" value="23S_rRNA_IVS_sf"/>
</dbReference>
<name>A0A1N7MF98_9BACT</name>
<dbReference type="OrthoDB" id="9811959at2"/>
<dbReference type="InterPro" id="IPR012657">
    <property type="entry name" value="23S_rRNA-intervening_sequence"/>
</dbReference>
<sequence length="131" mass="15233">MSYHIYSFEKLEVYQLARKLRVKVRNLSKDFPTSERYELTSQIRRAADSIGANLAEGSGRASNFDQAHFTNMAYSSSLEVIDHLNTASDMEYITNELYEKTRLEIDELNNKLNALYRFQLGNKNNNLKNKK</sequence>
<organism evidence="1 2">
    <name type="scientific">Belliella pelovolcani</name>
    <dbReference type="NCBI Taxonomy" id="529505"/>
    <lineage>
        <taxon>Bacteria</taxon>
        <taxon>Pseudomonadati</taxon>
        <taxon>Bacteroidota</taxon>
        <taxon>Cytophagia</taxon>
        <taxon>Cytophagales</taxon>
        <taxon>Cyclobacteriaceae</taxon>
        <taxon>Belliella</taxon>
    </lineage>
</organism>
<dbReference type="AlphaFoldDB" id="A0A1N7MF98"/>